<evidence type="ECO:0000256" key="1">
    <source>
        <dbReference type="ARBA" id="ARBA00004533"/>
    </source>
</evidence>
<dbReference type="Proteomes" id="UP000066549">
    <property type="component" value="Chromosome"/>
</dbReference>
<dbReference type="GO" id="GO:0009247">
    <property type="term" value="P:glycolipid biosynthetic process"/>
    <property type="evidence" value="ECO:0007669"/>
    <property type="project" value="UniProtKB-ARBA"/>
</dbReference>
<dbReference type="CDD" id="cd07984">
    <property type="entry name" value="LPLAT_LABLAT-like"/>
    <property type="match status" value="1"/>
</dbReference>
<keyword evidence="5 7" id="KW-0472">Membrane</keyword>
<keyword evidence="4" id="KW-0808">Transferase</keyword>
<feature type="transmembrane region" description="Helical" evidence="7">
    <location>
        <begin position="6"/>
        <end position="30"/>
    </location>
</feature>
<gene>
    <name evidence="8" type="ORF">VI33_02900</name>
</gene>
<name>A0A0H4JB25_9PROT</name>
<evidence type="ECO:0008006" key="10">
    <source>
        <dbReference type="Google" id="ProtNLM"/>
    </source>
</evidence>
<evidence type="ECO:0000256" key="7">
    <source>
        <dbReference type="SAM" id="Phobius"/>
    </source>
</evidence>
<dbReference type="GO" id="GO:0005886">
    <property type="term" value="C:plasma membrane"/>
    <property type="evidence" value="ECO:0007669"/>
    <property type="project" value="UniProtKB-SubCell"/>
</dbReference>
<dbReference type="PANTHER" id="PTHR30606">
    <property type="entry name" value="LIPID A BIOSYNTHESIS LAUROYL ACYLTRANSFERASE"/>
    <property type="match status" value="1"/>
</dbReference>
<proteinExistence type="predicted"/>
<evidence type="ECO:0000256" key="4">
    <source>
        <dbReference type="ARBA" id="ARBA00022679"/>
    </source>
</evidence>
<keyword evidence="6" id="KW-0012">Acyltransferase</keyword>
<accession>A0A0H4JB25</accession>
<dbReference type="EMBL" id="CP011002">
    <property type="protein sequence ID" value="AKO65702.1"/>
    <property type="molecule type" value="Genomic_DNA"/>
</dbReference>
<keyword evidence="9" id="KW-1185">Reference proteome</keyword>
<dbReference type="Pfam" id="PF03279">
    <property type="entry name" value="Lip_A_acyltrans"/>
    <property type="match status" value="1"/>
</dbReference>
<protein>
    <recommendedName>
        <fullName evidence="10">Lipid A biosynthesis acyltransferase</fullName>
    </recommendedName>
</protein>
<evidence type="ECO:0000256" key="5">
    <source>
        <dbReference type="ARBA" id="ARBA00023136"/>
    </source>
</evidence>
<keyword evidence="7" id="KW-0812">Transmembrane</keyword>
<keyword evidence="2" id="KW-1003">Cell membrane</keyword>
<dbReference type="GO" id="GO:0016746">
    <property type="term" value="F:acyltransferase activity"/>
    <property type="evidence" value="ECO:0007669"/>
    <property type="project" value="UniProtKB-KW"/>
</dbReference>
<dbReference type="AlphaFoldDB" id="A0A0H4JB25"/>
<evidence type="ECO:0000256" key="3">
    <source>
        <dbReference type="ARBA" id="ARBA00022519"/>
    </source>
</evidence>
<reference evidence="8 9" key="1">
    <citation type="submission" date="2015-03" db="EMBL/GenBank/DDBJ databases">
        <title>Comparative analysis of the OM43 clade including a novel species from Red Sea uncovers genomic and metabolic diversity among marine methylotrophs.</title>
        <authorList>
            <person name="Jimenez-Infante F."/>
            <person name="Ngugi D.K."/>
            <person name="Vinu M."/>
            <person name="Alam I."/>
            <person name="Kamau A."/>
            <person name="Blom J."/>
            <person name="Bajic V.B."/>
            <person name="Stingl U."/>
        </authorList>
    </citation>
    <scope>NUCLEOTIDE SEQUENCE [LARGE SCALE GENOMIC DNA]</scope>
    <source>
        <strain evidence="8 9">MBRSH7</strain>
    </source>
</reference>
<comment type="subcellular location">
    <subcellularLocation>
        <location evidence="1">Cell inner membrane</location>
    </subcellularLocation>
</comment>
<organism evidence="8 9">
    <name type="scientific">Methylophilales bacterium MBRS-H7</name>
    <dbReference type="NCBI Taxonomy" id="1623450"/>
    <lineage>
        <taxon>Bacteria</taxon>
        <taxon>Pseudomonadati</taxon>
        <taxon>Pseudomonadota</taxon>
        <taxon>Betaproteobacteria</taxon>
        <taxon>Nitrosomonadales</taxon>
        <taxon>OM43 clade</taxon>
    </lineage>
</organism>
<evidence type="ECO:0000256" key="2">
    <source>
        <dbReference type="ARBA" id="ARBA00022475"/>
    </source>
</evidence>
<dbReference type="PIRSF" id="PIRSF026649">
    <property type="entry name" value="MsbB"/>
    <property type="match status" value="1"/>
</dbReference>
<dbReference type="PATRIC" id="fig|1623450.3.peg.575"/>
<dbReference type="PANTHER" id="PTHR30606:SF10">
    <property type="entry name" value="PHOSPHATIDYLINOSITOL MANNOSIDE ACYLTRANSFERASE"/>
    <property type="match status" value="1"/>
</dbReference>
<evidence type="ECO:0000313" key="9">
    <source>
        <dbReference type="Proteomes" id="UP000066549"/>
    </source>
</evidence>
<evidence type="ECO:0000256" key="6">
    <source>
        <dbReference type="ARBA" id="ARBA00023315"/>
    </source>
</evidence>
<dbReference type="OrthoDB" id="8524027at2"/>
<dbReference type="InterPro" id="IPR004960">
    <property type="entry name" value="LipA_acyltrans"/>
</dbReference>
<evidence type="ECO:0000313" key="8">
    <source>
        <dbReference type="EMBL" id="AKO65702.1"/>
    </source>
</evidence>
<keyword evidence="3" id="KW-0997">Cell inner membrane</keyword>
<keyword evidence="7" id="KW-1133">Transmembrane helix</keyword>
<sequence length="274" mass="31427">MNIVLKVFFSLPLIAIHLLGCFLGLLMYLLDAKFRERTVKHINQSHIVSGEIATKNLIISNAMHIGMALMESFSIWFASNTRIKRLVVRTKNWGLIEKLKSKNKGIIFLTPHIGSFEITAQYYGLFSPIKVMYKPTSRKWINQLIYQGRNKNHVTPVNIELGGMKQILKALKNGEAVGILPDQVPPEGHGEWSIFFNQKVYTMTLVQKLHTLTNAPIIFAIGRRLKIGSGFEIELFEFKGSVTAKKIDEYIETIVKTSPEQYLWNYRRYKLPKS</sequence>